<accession>A0A0V0HL71</accession>
<protein>
    <submittedName>
        <fullName evidence="1">Putative ovule protein</fullName>
    </submittedName>
</protein>
<reference evidence="1" key="1">
    <citation type="submission" date="2015-12" db="EMBL/GenBank/DDBJ databases">
        <title>Gene expression during late stages of embryo sac development: a critical building block for successful pollen-pistil interactions.</title>
        <authorList>
            <person name="Liu Y."/>
            <person name="Joly V."/>
            <person name="Sabar M."/>
            <person name="Matton D.P."/>
        </authorList>
    </citation>
    <scope>NUCLEOTIDE SEQUENCE</scope>
</reference>
<dbReference type="AlphaFoldDB" id="A0A0V0HL71"/>
<proteinExistence type="predicted"/>
<evidence type="ECO:0000313" key="1">
    <source>
        <dbReference type="EMBL" id="JAP21173.1"/>
    </source>
</evidence>
<sequence length="73" mass="8546">MHINMDFYILNTSPVTDLYLRDLQAQNLLKLLLITLSQIRKIFLEHGEYIITLICSSVRQEKTIFVSCTKSEK</sequence>
<dbReference type="EMBL" id="GEDG01017994">
    <property type="protein sequence ID" value="JAP21173.1"/>
    <property type="molecule type" value="Transcribed_RNA"/>
</dbReference>
<organism evidence="1">
    <name type="scientific">Solanum chacoense</name>
    <name type="common">Chaco potato</name>
    <dbReference type="NCBI Taxonomy" id="4108"/>
    <lineage>
        <taxon>Eukaryota</taxon>
        <taxon>Viridiplantae</taxon>
        <taxon>Streptophyta</taxon>
        <taxon>Embryophyta</taxon>
        <taxon>Tracheophyta</taxon>
        <taxon>Spermatophyta</taxon>
        <taxon>Magnoliopsida</taxon>
        <taxon>eudicotyledons</taxon>
        <taxon>Gunneridae</taxon>
        <taxon>Pentapetalae</taxon>
        <taxon>asterids</taxon>
        <taxon>lamiids</taxon>
        <taxon>Solanales</taxon>
        <taxon>Solanaceae</taxon>
        <taxon>Solanoideae</taxon>
        <taxon>Solaneae</taxon>
        <taxon>Solanum</taxon>
    </lineage>
</organism>
<name>A0A0V0HL71_SOLCH</name>